<dbReference type="AlphaFoldDB" id="A0AAD5R4N1"/>
<evidence type="ECO:0000313" key="1">
    <source>
        <dbReference type="EMBL" id="KAJ1369580.1"/>
    </source>
</evidence>
<comment type="caution">
    <text evidence="1">The sequence shown here is derived from an EMBL/GenBank/DDBJ whole genome shotgun (WGS) entry which is preliminary data.</text>
</comment>
<organism evidence="1 2">
    <name type="scientific">Parelaphostrongylus tenuis</name>
    <name type="common">Meningeal worm</name>
    <dbReference type="NCBI Taxonomy" id="148309"/>
    <lineage>
        <taxon>Eukaryota</taxon>
        <taxon>Metazoa</taxon>
        <taxon>Ecdysozoa</taxon>
        <taxon>Nematoda</taxon>
        <taxon>Chromadorea</taxon>
        <taxon>Rhabditida</taxon>
        <taxon>Rhabditina</taxon>
        <taxon>Rhabditomorpha</taxon>
        <taxon>Strongyloidea</taxon>
        <taxon>Metastrongylidae</taxon>
        <taxon>Parelaphostrongylus</taxon>
    </lineage>
</organism>
<protein>
    <submittedName>
        <fullName evidence="1">Uncharacterized protein</fullName>
    </submittedName>
</protein>
<name>A0AAD5R4N1_PARTN</name>
<sequence>MDEVVVNGNHDHGCRRKMQLHCKKRFTALYRKLAAMENFHKWTQDGTHGGQPSPQAAVG</sequence>
<dbReference type="Proteomes" id="UP001196413">
    <property type="component" value="Unassembled WGS sequence"/>
</dbReference>
<gene>
    <name evidence="1" type="ORF">KIN20_031069</name>
</gene>
<accession>A0AAD5R4N1</accession>
<reference evidence="1" key="1">
    <citation type="submission" date="2021-06" db="EMBL/GenBank/DDBJ databases">
        <title>Parelaphostrongylus tenuis whole genome reference sequence.</title>
        <authorList>
            <person name="Garwood T.J."/>
            <person name="Larsen P.A."/>
            <person name="Fountain-Jones N.M."/>
            <person name="Garbe J.R."/>
            <person name="Macchietto M.G."/>
            <person name="Kania S.A."/>
            <person name="Gerhold R.W."/>
            <person name="Richards J.E."/>
            <person name="Wolf T.M."/>
        </authorList>
    </citation>
    <scope>NUCLEOTIDE SEQUENCE</scope>
    <source>
        <strain evidence="1">MNPRO001-30</strain>
        <tissue evidence="1">Meninges</tissue>
    </source>
</reference>
<dbReference type="EMBL" id="JAHQIW010006611">
    <property type="protein sequence ID" value="KAJ1369580.1"/>
    <property type="molecule type" value="Genomic_DNA"/>
</dbReference>
<proteinExistence type="predicted"/>
<evidence type="ECO:0000313" key="2">
    <source>
        <dbReference type="Proteomes" id="UP001196413"/>
    </source>
</evidence>
<keyword evidence="2" id="KW-1185">Reference proteome</keyword>